<dbReference type="EMBL" id="BK032580">
    <property type="protein sequence ID" value="DAF49347.1"/>
    <property type="molecule type" value="Genomic_DNA"/>
</dbReference>
<protein>
    <submittedName>
        <fullName evidence="1">Putative terminase small subunit</fullName>
    </submittedName>
</protein>
<name>A0A8S5SEV4_9CAUD</name>
<accession>A0A8S5SEV4</accession>
<reference evidence="1" key="1">
    <citation type="journal article" date="2021" name="Proc. Natl. Acad. Sci. U.S.A.">
        <title>A Catalog of Tens of Thousands of Viruses from Human Metagenomes Reveals Hidden Associations with Chronic Diseases.</title>
        <authorList>
            <person name="Tisza M.J."/>
            <person name="Buck C.B."/>
        </authorList>
    </citation>
    <scope>NUCLEOTIDE SEQUENCE</scope>
    <source>
        <strain evidence="1">Ct3q24</strain>
    </source>
</reference>
<evidence type="ECO:0000313" key="1">
    <source>
        <dbReference type="EMBL" id="DAF49347.1"/>
    </source>
</evidence>
<organism evidence="1">
    <name type="scientific">Siphoviridae sp. ct3q24</name>
    <dbReference type="NCBI Taxonomy" id="2827772"/>
    <lineage>
        <taxon>Viruses</taxon>
        <taxon>Duplodnaviria</taxon>
        <taxon>Heunggongvirae</taxon>
        <taxon>Uroviricota</taxon>
        <taxon>Caudoviricetes</taxon>
    </lineage>
</organism>
<sequence>MARKKHPGGRPTVMTDDTLEKLEYAFSRGLNLTESCLYADISLKTFYNYTKKHEEFLQRLELLKGNMRMRAKLNLADKLDEGDDYNSRWYLEKTSDEFNPKSKQEVTGKDGGAINIAFRWEDE</sequence>
<proteinExistence type="predicted"/>